<proteinExistence type="predicted"/>
<sequence>MVPFEPLDPCDKPSKVRFNSELHVNATTEAVRKEELNTGAISRLGFPNINQSCYMNSILQSLFAMVDLIKDFTCQKPVWGSVPEAKLIRSFMAIRDAHLSSGTWNKRRLLRSFRKAASTQGLSFSDQNQEDAHEFLISVLDQMRSLSSLLEVNAASMKRRYTCPVQRHLMFQIEKTRTCKRCGAQSKRKEDFTNLSLDLIPSGSVKEMVQAYVNVRSACPHSITSLTEHTPRQFVFVWTCFYNMWPVDSHLQETELEFKCECGGNTSGQRMAFETLPNVLILHLKRFIYSPTYELVKLHDPVKLSRDLVVSSNTGDGCYGLISVVGHFGSNGQAGHYICDSVHPDDSLSQTTDHWLTFDDSVVSNTTGASVCEQRRKSSYILFYKKQDAHEFLTSVLDQMRSLSSLLEVNAASMKRRYICPVQRHLICGAQSKRKEDFTNLSLDLIPSGSVKEMVQAYVNGDGCYGLISIVSHFGSNGQGGHYICDSVHPDGSLSQTTDHWLTFDDSVVSNTTGASVCEQRRKSSYILFYKRQNGKRARQMFCATDDGLQDKSMSSGPRLDLILTLNCYQTVELILCCTSTGVKNCTEKAKNKQQQT</sequence>
<evidence type="ECO:0000313" key="1">
    <source>
        <dbReference type="EMBL" id="KAG8011120.1"/>
    </source>
</evidence>
<gene>
    <name evidence="1" type="primary">USP37.4</name>
    <name evidence="1" type="ORF">GBF38_005784</name>
</gene>
<protein>
    <submittedName>
        <fullName evidence="1">Ubiquitin carboxyl-terminal hydrolase 37</fullName>
    </submittedName>
</protein>
<organism evidence="1 2">
    <name type="scientific">Nibea albiflora</name>
    <name type="common">Yellow drum</name>
    <name type="synonym">Corvina albiflora</name>
    <dbReference type="NCBI Taxonomy" id="240163"/>
    <lineage>
        <taxon>Eukaryota</taxon>
        <taxon>Metazoa</taxon>
        <taxon>Chordata</taxon>
        <taxon>Craniata</taxon>
        <taxon>Vertebrata</taxon>
        <taxon>Euteleostomi</taxon>
        <taxon>Actinopterygii</taxon>
        <taxon>Neopterygii</taxon>
        <taxon>Teleostei</taxon>
        <taxon>Neoteleostei</taxon>
        <taxon>Acanthomorphata</taxon>
        <taxon>Eupercaria</taxon>
        <taxon>Sciaenidae</taxon>
        <taxon>Nibea</taxon>
    </lineage>
</organism>
<keyword evidence="2" id="KW-1185">Reference proteome</keyword>
<evidence type="ECO:0000313" key="2">
    <source>
        <dbReference type="Proteomes" id="UP000805704"/>
    </source>
</evidence>
<comment type="caution">
    <text evidence="1">The sequence shown here is derived from an EMBL/GenBank/DDBJ whole genome shotgun (WGS) entry which is preliminary data.</text>
</comment>
<dbReference type="EMBL" id="CM024802">
    <property type="protein sequence ID" value="KAG8011120.1"/>
    <property type="molecule type" value="Genomic_DNA"/>
</dbReference>
<keyword evidence="1" id="KW-0378">Hydrolase</keyword>
<name>A0ACB7F9F5_NIBAL</name>
<reference evidence="1" key="1">
    <citation type="submission" date="2020-04" db="EMBL/GenBank/DDBJ databases">
        <title>A chromosome-scale assembly and high-density genetic map of the yellow drum (Nibea albiflora) genome.</title>
        <authorList>
            <person name="Xu D."/>
            <person name="Zhang W."/>
            <person name="Chen R."/>
            <person name="Tan P."/>
            <person name="Wang L."/>
            <person name="Song H."/>
            <person name="Tian L."/>
            <person name="Zhu Q."/>
            <person name="Wang B."/>
        </authorList>
    </citation>
    <scope>NUCLEOTIDE SEQUENCE</scope>
    <source>
        <strain evidence="1">ZJHYS-2018</strain>
    </source>
</reference>
<dbReference type="Proteomes" id="UP000805704">
    <property type="component" value="Chromosome 14"/>
</dbReference>
<accession>A0ACB7F9F5</accession>